<feature type="transmembrane region" description="Helical" evidence="5">
    <location>
        <begin position="12"/>
        <end position="32"/>
    </location>
</feature>
<dbReference type="Proteomes" id="UP000290204">
    <property type="component" value="Unassembled WGS sequence"/>
</dbReference>
<dbReference type="Pfam" id="PF07584">
    <property type="entry name" value="BatA"/>
    <property type="match status" value="1"/>
</dbReference>
<dbReference type="CDD" id="cd01467">
    <property type="entry name" value="vWA_BatA_type"/>
    <property type="match status" value="1"/>
</dbReference>
<evidence type="ECO:0000313" key="8">
    <source>
        <dbReference type="Proteomes" id="UP000290204"/>
    </source>
</evidence>
<evidence type="ECO:0000256" key="3">
    <source>
        <dbReference type="ARBA" id="ARBA00022989"/>
    </source>
</evidence>
<dbReference type="OrthoDB" id="6206554at2"/>
<dbReference type="PROSITE" id="PS50234">
    <property type="entry name" value="VWFA"/>
    <property type="match status" value="1"/>
</dbReference>
<evidence type="ECO:0000256" key="5">
    <source>
        <dbReference type="SAM" id="Phobius"/>
    </source>
</evidence>
<proteinExistence type="predicted"/>
<dbReference type="InterPro" id="IPR024163">
    <property type="entry name" value="Aerotolerance_reg_N"/>
</dbReference>
<feature type="domain" description="VWFA" evidence="6">
    <location>
        <begin position="96"/>
        <end position="288"/>
    </location>
</feature>
<evidence type="ECO:0000256" key="2">
    <source>
        <dbReference type="ARBA" id="ARBA00022692"/>
    </source>
</evidence>
<keyword evidence="3 5" id="KW-1133">Transmembrane helix</keyword>
<dbReference type="AlphaFoldDB" id="A0A4Q1CHW2"/>
<dbReference type="SUPFAM" id="SSF53300">
    <property type="entry name" value="vWA-like"/>
    <property type="match status" value="1"/>
</dbReference>
<protein>
    <submittedName>
        <fullName evidence="7">VWA domain-containing protein</fullName>
    </submittedName>
</protein>
<name>A0A4Q1CHW2_9BACT</name>
<dbReference type="InterPro" id="IPR050768">
    <property type="entry name" value="UPF0353/GerABKA_families"/>
</dbReference>
<organism evidence="7 8">
    <name type="scientific">Lacibacter luteus</name>
    <dbReference type="NCBI Taxonomy" id="2508719"/>
    <lineage>
        <taxon>Bacteria</taxon>
        <taxon>Pseudomonadati</taxon>
        <taxon>Bacteroidota</taxon>
        <taxon>Chitinophagia</taxon>
        <taxon>Chitinophagales</taxon>
        <taxon>Chitinophagaceae</taxon>
        <taxon>Lacibacter</taxon>
    </lineage>
</organism>
<comment type="caution">
    <text evidence="7">The sequence shown here is derived from an EMBL/GenBank/DDBJ whole genome shotgun (WGS) entry which is preliminary data.</text>
</comment>
<dbReference type="Gene3D" id="3.40.50.410">
    <property type="entry name" value="von Willebrand factor, type A domain"/>
    <property type="match status" value="1"/>
</dbReference>
<evidence type="ECO:0000259" key="6">
    <source>
        <dbReference type="PROSITE" id="PS50234"/>
    </source>
</evidence>
<evidence type="ECO:0000256" key="1">
    <source>
        <dbReference type="ARBA" id="ARBA00022475"/>
    </source>
</evidence>
<feature type="transmembrane region" description="Helical" evidence="5">
    <location>
        <begin position="64"/>
        <end position="81"/>
    </location>
</feature>
<keyword evidence="8" id="KW-1185">Reference proteome</keyword>
<keyword evidence="2 5" id="KW-0812">Transmembrane</keyword>
<gene>
    <name evidence="7" type="ORF">ESA94_12515</name>
</gene>
<keyword evidence="1" id="KW-1003">Cell membrane</keyword>
<dbReference type="PANTHER" id="PTHR22550">
    <property type="entry name" value="SPORE GERMINATION PROTEIN"/>
    <property type="match status" value="1"/>
</dbReference>
<evidence type="ECO:0000256" key="4">
    <source>
        <dbReference type="ARBA" id="ARBA00023136"/>
    </source>
</evidence>
<keyword evidence="4 5" id="KW-0472">Membrane</keyword>
<dbReference type="PRINTS" id="PR00453">
    <property type="entry name" value="VWFADOMAIN"/>
</dbReference>
<dbReference type="PANTHER" id="PTHR22550:SF5">
    <property type="entry name" value="LEUCINE ZIPPER PROTEIN 4"/>
    <property type="match status" value="1"/>
</dbReference>
<dbReference type="InterPro" id="IPR036465">
    <property type="entry name" value="vWFA_dom_sf"/>
</dbReference>
<dbReference type="EMBL" id="SDHW01000003">
    <property type="protein sequence ID" value="RXK59870.1"/>
    <property type="molecule type" value="Genomic_DNA"/>
</dbReference>
<sequence length="334" mass="37349">MLSEWYQHIVFAYPYLLWLLLLLPLLIVWYTLSQRKASSSVTVSTLSIYRSTGTTKNVLRHMPFVLRLLSLVLLIVAIARPQTRSNEERVEGEGIDIILCMDVSGSMLAEDFSPNRLEAMKKVANDFVDARKTDRIGLVIFSGESFTQCPPTTDYAALKSQIYAVRSGILQDGTAIGSGLATSVERLKESESKSKVVILLTDGENNGGLIPPSTAKEIAKAYQVKVYTIGMGTEGYAALPQQTAGGVVRTMEKVNIDEKLLTEIANETGGNYFRAKDNETLSKIYADIDQLEKSKIETSQFSRYSEEYYPLVFAIMALLLLEVWLRYKVLRKFP</sequence>
<reference evidence="7 8" key="1">
    <citation type="submission" date="2019-01" db="EMBL/GenBank/DDBJ databases">
        <title>Lacibacter sp. strain TTM-7.</title>
        <authorList>
            <person name="Chen W.-M."/>
        </authorList>
    </citation>
    <scope>NUCLEOTIDE SEQUENCE [LARGE SCALE GENOMIC DNA]</scope>
    <source>
        <strain evidence="7 8">TTM-7</strain>
    </source>
</reference>
<feature type="transmembrane region" description="Helical" evidence="5">
    <location>
        <begin position="308"/>
        <end position="325"/>
    </location>
</feature>
<dbReference type="InterPro" id="IPR002035">
    <property type="entry name" value="VWF_A"/>
</dbReference>
<dbReference type="SMART" id="SM00327">
    <property type="entry name" value="VWA"/>
    <property type="match status" value="1"/>
</dbReference>
<accession>A0A4Q1CHW2</accession>
<dbReference type="Pfam" id="PF00092">
    <property type="entry name" value="VWA"/>
    <property type="match status" value="1"/>
</dbReference>
<dbReference type="RefSeq" id="WP_129131244.1">
    <property type="nucleotide sequence ID" value="NZ_SDHW01000003.1"/>
</dbReference>
<dbReference type="InterPro" id="IPR033881">
    <property type="entry name" value="vWA_BatA_type"/>
</dbReference>
<evidence type="ECO:0000313" key="7">
    <source>
        <dbReference type="EMBL" id="RXK59870.1"/>
    </source>
</evidence>